<reference evidence="2 3" key="1">
    <citation type="journal article" date="2021" name="Sci. Rep.">
        <title>The genome of the diatom Chaetoceros tenuissimus carries an ancient integrated fragment of an extant virus.</title>
        <authorList>
            <person name="Hongo Y."/>
            <person name="Kimura K."/>
            <person name="Takaki Y."/>
            <person name="Yoshida Y."/>
            <person name="Baba S."/>
            <person name="Kobayashi G."/>
            <person name="Nagasaki K."/>
            <person name="Hano T."/>
            <person name="Tomaru Y."/>
        </authorList>
    </citation>
    <scope>NUCLEOTIDE SEQUENCE [LARGE SCALE GENOMIC DNA]</scope>
    <source>
        <strain evidence="2 3">NIES-3715</strain>
    </source>
</reference>
<dbReference type="PANTHER" id="PTHR47942:SF63">
    <property type="entry name" value="PENTATRICOPEPTIDE REPEAT-CONTAINING PROTEIN"/>
    <property type="match status" value="1"/>
</dbReference>
<organism evidence="2 3">
    <name type="scientific">Chaetoceros tenuissimus</name>
    <dbReference type="NCBI Taxonomy" id="426638"/>
    <lineage>
        <taxon>Eukaryota</taxon>
        <taxon>Sar</taxon>
        <taxon>Stramenopiles</taxon>
        <taxon>Ochrophyta</taxon>
        <taxon>Bacillariophyta</taxon>
        <taxon>Coscinodiscophyceae</taxon>
        <taxon>Chaetocerotophycidae</taxon>
        <taxon>Chaetocerotales</taxon>
        <taxon>Chaetocerotaceae</taxon>
        <taxon>Chaetoceros</taxon>
    </lineage>
</organism>
<name>A0AAD3CXJ1_9STRA</name>
<comment type="caution">
    <text evidence="2">The sequence shown here is derived from an EMBL/GenBank/DDBJ whole genome shotgun (WGS) entry which is preliminary data.</text>
</comment>
<evidence type="ECO:0000313" key="2">
    <source>
        <dbReference type="EMBL" id="GFH53863.1"/>
    </source>
</evidence>
<dbReference type="EMBL" id="BLLK01000047">
    <property type="protein sequence ID" value="GFH53863.1"/>
    <property type="molecule type" value="Genomic_DNA"/>
</dbReference>
<sequence>MIRTSIASSTRYLRSKFNNGLSRNCRHRQASISSFLNSKKIHRRKATSIANIQPALGTIDFFQRQQVKYLSLAANENATLEKNESLDADWGSLLNTNLNSYYRIIGNKLGIKAIRHDYTIEEMTVPTYHNPIWTATFQCPITNKLIPSGKLKEKFYDAITTEPTRNTPTIDFINGKYYYRNKRTALRASVAAAIDALSHQEFVKCTELQIPLENFCEKGEEPFLKELIANKIENHEASSKEVVSDSQSEAATLQFENDGIDNCEVIKEIILDDATKGPIRREMKEGLGFLENPMSAISYLHRIYNPKDLRAAMTTDSISYFSTRKNVDGGNRMCWTAQFQSPVTNEIFNSGSLIGEEYTAIDGKIYYQNKKLARLAAVGLAIDCFIHRGGWLSRDDKDGYRFPFESDVSMVHEPFCIEEPYNADSNVKLELKEFVPPPPKEKSAKDDTITPKGAIFNRYQALLREPIGVDCFATECVELDVDGTLSDYWTSTFECPVTGKLFPSGTLINVDEFSDKLDVPAVMNVDGVVYYKEKKYAEHAAAGRTFDILSATNFFPSFGIKDITAVVPQFCEEDPHSYTEEYYEDDEDSDEFVIQEVPKAGSLSVDDNSNVTTLDIILDTWADHNTLNRSSDSSSSNAVATARAWLQKMKHESGLSQSVSKNYSLRQSRISTFSCNAILRALANSNGGANRENIENIASDILNLMIKSSTSDKSLPCSPDVSTFNAFMRCFKGGNPYENAKRAENFLTDMRRRKNFNGIKLPEPNCDSFNTVMKLWLECATNECYDKNLELFREFESFTAEANSDINPSKEVFLTLLQSLAVQKDFFDHDEAQSLIECMEHYVSLSEDDEMIVDTEVYNASLPTMHRDHLKSFIKDQYEYNFVKSCECSPVWENAVNVENWFHEMERMNVKEHQLFLAPDITTYVAVIQNWLKTCSEDGLEKAEKWAFHMTETAATDSAITPTLDIFRDILLAWAYSGSPKASVKIENVLENLETLSETFPELKPDESIRSLLFLAWNIQGNEVESSQDNVAIAEKALNSLQSSVLKYAESGGNIPDSDIFVIVLDLWRKAALSSIDPVTAANKISDVANLYNDIIMSISTVNNDDTVASEAFVNGDQVFEEIIRNLSHMVAENEDLNVTFAEDNLHLVERFLLRREKFQRTPIATKQDWGIHSNDLQFPRALYIETLRWCKLMTNPTRNGDAIRISFDILHWTLHAQKQELVSQSNAIDIYTTIFEVIKTVVLNDKEKILLAQRIAKEITEVESGNISFLVALNSKVPEELQVSDIFTNIKVESQKTKSKKKKRGRKKRVRKG</sequence>
<evidence type="ECO:0000256" key="1">
    <source>
        <dbReference type="ARBA" id="ARBA00022737"/>
    </source>
</evidence>
<dbReference type="InterPro" id="IPR051222">
    <property type="entry name" value="PPR/CCM1_RNA-binding"/>
</dbReference>
<accession>A0AAD3CXJ1</accession>
<dbReference type="Proteomes" id="UP001054902">
    <property type="component" value="Unassembled WGS sequence"/>
</dbReference>
<keyword evidence="3" id="KW-1185">Reference proteome</keyword>
<gene>
    <name evidence="2" type="ORF">CTEN210_10339</name>
</gene>
<proteinExistence type="predicted"/>
<evidence type="ECO:0000313" key="3">
    <source>
        <dbReference type="Proteomes" id="UP001054902"/>
    </source>
</evidence>
<dbReference type="InterPro" id="IPR011990">
    <property type="entry name" value="TPR-like_helical_dom_sf"/>
</dbReference>
<protein>
    <submittedName>
        <fullName evidence="2">Uncharacterized protein</fullName>
    </submittedName>
</protein>
<dbReference type="PANTHER" id="PTHR47942">
    <property type="entry name" value="TETRATRICOPEPTIDE REPEAT (TPR)-LIKE SUPERFAMILY PROTEIN-RELATED"/>
    <property type="match status" value="1"/>
</dbReference>
<keyword evidence="1" id="KW-0677">Repeat</keyword>
<dbReference type="Gene3D" id="1.25.40.10">
    <property type="entry name" value="Tetratricopeptide repeat domain"/>
    <property type="match status" value="1"/>
</dbReference>